<name>A0A1I4D475_9PROT</name>
<reference evidence="2" key="1">
    <citation type="submission" date="2016-10" db="EMBL/GenBank/DDBJ databases">
        <authorList>
            <person name="Varghese N."/>
            <person name="Submissions S."/>
        </authorList>
    </citation>
    <scope>NUCLEOTIDE SEQUENCE [LARGE SCALE GENOMIC DNA]</scope>
    <source>
        <strain evidence="2">Nm69</strain>
    </source>
</reference>
<keyword evidence="2" id="KW-1185">Reference proteome</keyword>
<organism evidence="1 2">
    <name type="scientific">Nitrosomonas aestuarii</name>
    <dbReference type="NCBI Taxonomy" id="52441"/>
    <lineage>
        <taxon>Bacteria</taxon>
        <taxon>Pseudomonadati</taxon>
        <taxon>Pseudomonadota</taxon>
        <taxon>Betaproteobacteria</taxon>
        <taxon>Nitrosomonadales</taxon>
        <taxon>Nitrosomonadaceae</taxon>
        <taxon>Nitrosomonas</taxon>
    </lineage>
</organism>
<evidence type="ECO:0000313" key="1">
    <source>
        <dbReference type="EMBL" id="SFK88378.1"/>
    </source>
</evidence>
<protein>
    <submittedName>
        <fullName evidence="1">Uncharacterized protein</fullName>
    </submittedName>
</protein>
<gene>
    <name evidence="1" type="ORF">SAMN05216302_101913</name>
</gene>
<dbReference type="STRING" id="52441.SAMN05216302_101913"/>
<accession>A0A1I4D475</accession>
<dbReference type="Proteomes" id="UP000199533">
    <property type="component" value="Unassembled WGS sequence"/>
</dbReference>
<dbReference type="EMBL" id="FOSP01000019">
    <property type="protein sequence ID" value="SFK88378.1"/>
    <property type="molecule type" value="Genomic_DNA"/>
</dbReference>
<dbReference type="AlphaFoldDB" id="A0A1I4D475"/>
<sequence length="45" mass="5233">MNWIILMKLKSNVSSRKCFDSYDGFLLIAVEGYFLTKADLIELFV</sequence>
<evidence type="ECO:0000313" key="2">
    <source>
        <dbReference type="Proteomes" id="UP000199533"/>
    </source>
</evidence>
<proteinExistence type="predicted"/>